<dbReference type="EMBL" id="JAVRFL010000022">
    <property type="protein sequence ID" value="MDT0531106.1"/>
    <property type="molecule type" value="Genomic_DNA"/>
</dbReference>
<evidence type="ECO:0000256" key="2">
    <source>
        <dbReference type="SAM" id="Phobius"/>
    </source>
</evidence>
<keyword evidence="2" id="KW-1133">Transmembrane helix</keyword>
<evidence type="ECO:0000256" key="1">
    <source>
        <dbReference type="SAM" id="MobiDB-lite"/>
    </source>
</evidence>
<dbReference type="Proteomes" id="UP001180973">
    <property type="component" value="Unassembled WGS sequence"/>
</dbReference>
<dbReference type="RefSeq" id="WP_311413039.1">
    <property type="nucleotide sequence ID" value="NZ_JAVRFL010000022.1"/>
</dbReference>
<evidence type="ECO:0000313" key="3">
    <source>
        <dbReference type="EMBL" id="MDT0531106.1"/>
    </source>
</evidence>
<feature type="transmembrane region" description="Helical" evidence="2">
    <location>
        <begin position="31"/>
        <end position="52"/>
    </location>
</feature>
<proteinExistence type="predicted"/>
<organism evidence="3 4">
    <name type="scientific">Micromonospora reichwaldensis</name>
    <dbReference type="NCBI Taxonomy" id="3075516"/>
    <lineage>
        <taxon>Bacteria</taxon>
        <taxon>Bacillati</taxon>
        <taxon>Actinomycetota</taxon>
        <taxon>Actinomycetes</taxon>
        <taxon>Micromonosporales</taxon>
        <taxon>Micromonosporaceae</taxon>
        <taxon>Micromonospora</taxon>
    </lineage>
</organism>
<feature type="region of interest" description="Disordered" evidence="1">
    <location>
        <begin position="1"/>
        <end position="25"/>
    </location>
</feature>
<reference evidence="3" key="1">
    <citation type="submission" date="2023-09" db="EMBL/GenBank/DDBJ databases">
        <title>30 novel species of actinomycetes from the DSMZ collection.</title>
        <authorList>
            <person name="Nouioui I."/>
        </authorList>
    </citation>
    <scope>NUCLEOTIDE SEQUENCE</scope>
    <source>
        <strain evidence="3">DSM 115977</strain>
    </source>
</reference>
<comment type="caution">
    <text evidence="3">The sequence shown here is derived from an EMBL/GenBank/DDBJ whole genome shotgun (WGS) entry which is preliminary data.</text>
</comment>
<protein>
    <submittedName>
        <fullName evidence="3">Uncharacterized protein</fullName>
    </submittedName>
</protein>
<keyword evidence="2" id="KW-0812">Transmembrane</keyword>
<sequence>MTDPHVDSATAGTGTATAPAAGPDSRRRRRVVVVAAALLGLLLVGAGAVVAYRSFAPPDDEDSGVRACRSAGVLLRGERGDTVPHEDLVELNRLFGTSGHPDLVRVGVTSVGLVERVQLRRGEPGPGADFYLHSLRQALPHLVATCGKHGVTVEA</sequence>
<evidence type="ECO:0000313" key="4">
    <source>
        <dbReference type="Proteomes" id="UP001180973"/>
    </source>
</evidence>
<feature type="compositionally biased region" description="Low complexity" evidence="1">
    <location>
        <begin position="9"/>
        <end position="23"/>
    </location>
</feature>
<name>A0ABU2WYT2_9ACTN</name>
<accession>A0ABU2WYT2</accession>
<gene>
    <name evidence="3" type="ORF">RM555_19140</name>
</gene>
<keyword evidence="4" id="KW-1185">Reference proteome</keyword>
<keyword evidence="2" id="KW-0472">Membrane</keyword>